<dbReference type="AlphaFoldDB" id="A0A844ZTC7"/>
<dbReference type="RefSeq" id="WP_160604837.1">
    <property type="nucleotide sequence ID" value="NZ_WTYX01000002.1"/>
</dbReference>
<reference evidence="2 3" key="1">
    <citation type="submission" date="2019-12" db="EMBL/GenBank/DDBJ databases">
        <title>Genomic-based taxomic classification of the family Erythrobacteraceae.</title>
        <authorList>
            <person name="Xu L."/>
        </authorList>
    </citation>
    <scope>NUCLEOTIDE SEQUENCE [LARGE SCALE GENOMIC DNA]</scope>
    <source>
        <strain evidence="2 3">KCTC 52763</strain>
    </source>
</reference>
<keyword evidence="1" id="KW-0732">Signal</keyword>
<protein>
    <submittedName>
        <fullName evidence="2">Uncharacterized protein</fullName>
    </submittedName>
</protein>
<sequence length="592" mass="65566">MIRFVLCAIGALFLTVDAHANEISADRCMSRDQVLELGTLFAELEYDHIVGGTGPLPRRYLYVGDPQKRSFVGYGTADAAQTCYRLRHQGFGWHSTDVRKRGKRLGLEGIALASSDDGACAAYNSQNGEQACTTSSALVRSQLEAKKRPVAMAVFNRSWSAEGREQFTQPFIWMFFAEKRGEAMSVVTKPMKGNYAITIGRGTLVSTAAVDGDAAIFAKWKEQRPPLPGDSIMRTIAARTLNANPDATCMKRSEFTQYGTEVLLANNRRGQRYRVFANGNDEWVLASELTQGRLAGCYAPLLFGTDFETADYVRDRFQQPSAITLPRFANSSAASRCNEYKRIHADAANVNLPCNTFANLVSNVRSKNGDVAFQGKVIGTSRTTWLTGLVAKDGTLYGVETDADGVSQVAFSGSDFTYTAPYKQYHFADRRAGIARETAERERAQRLAREKRERDRRNAIAARLQKDRTASAIEQVRASPERAAALRAIDTMILQDSQSWWINRYNPGTVRNMRSGYVIGGIANRYYEVDYTYNNGSTGSVKVYMSGDYIHCIKYWDMWGNDCRPPRKGANMGKVALALGALAIIAANSSSR</sequence>
<gene>
    <name evidence="2" type="ORF">GRI41_09800</name>
</gene>
<dbReference type="Proteomes" id="UP000442714">
    <property type="component" value="Unassembled WGS sequence"/>
</dbReference>
<accession>A0A844ZTC7</accession>
<organism evidence="2 3">
    <name type="scientific">Pontixanthobacter aquaemixtae</name>
    <dbReference type="NCBI Taxonomy" id="1958940"/>
    <lineage>
        <taxon>Bacteria</taxon>
        <taxon>Pseudomonadati</taxon>
        <taxon>Pseudomonadota</taxon>
        <taxon>Alphaproteobacteria</taxon>
        <taxon>Sphingomonadales</taxon>
        <taxon>Erythrobacteraceae</taxon>
        <taxon>Pontixanthobacter</taxon>
    </lineage>
</organism>
<name>A0A844ZTC7_9SPHN</name>
<evidence type="ECO:0000313" key="3">
    <source>
        <dbReference type="Proteomes" id="UP000442714"/>
    </source>
</evidence>
<evidence type="ECO:0000313" key="2">
    <source>
        <dbReference type="EMBL" id="MXO91115.1"/>
    </source>
</evidence>
<comment type="caution">
    <text evidence="2">The sequence shown here is derived from an EMBL/GenBank/DDBJ whole genome shotgun (WGS) entry which is preliminary data.</text>
</comment>
<keyword evidence="3" id="KW-1185">Reference proteome</keyword>
<dbReference type="EMBL" id="WTYX01000002">
    <property type="protein sequence ID" value="MXO91115.1"/>
    <property type="molecule type" value="Genomic_DNA"/>
</dbReference>
<dbReference type="OrthoDB" id="8482296at2"/>
<feature type="signal peptide" evidence="1">
    <location>
        <begin position="1"/>
        <end position="20"/>
    </location>
</feature>
<evidence type="ECO:0000256" key="1">
    <source>
        <dbReference type="SAM" id="SignalP"/>
    </source>
</evidence>
<proteinExistence type="predicted"/>
<feature type="chain" id="PRO_5032666879" evidence="1">
    <location>
        <begin position="21"/>
        <end position="592"/>
    </location>
</feature>